<dbReference type="Proteomes" id="UP000294933">
    <property type="component" value="Unassembled WGS sequence"/>
</dbReference>
<dbReference type="EMBL" id="ML170175">
    <property type="protein sequence ID" value="TDL22349.1"/>
    <property type="molecule type" value="Genomic_DNA"/>
</dbReference>
<reference evidence="1 2" key="1">
    <citation type="submission" date="2018-06" db="EMBL/GenBank/DDBJ databases">
        <title>A transcriptomic atlas of mushroom development highlights an independent origin of complex multicellularity.</title>
        <authorList>
            <consortium name="DOE Joint Genome Institute"/>
            <person name="Krizsan K."/>
            <person name="Almasi E."/>
            <person name="Merenyi Z."/>
            <person name="Sahu N."/>
            <person name="Viragh M."/>
            <person name="Koszo T."/>
            <person name="Mondo S."/>
            <person name="Kiss B."/>
            <person name="Balint B."/>
            <person name="Kues U."/>
            <person name="Barry K."/>
            <person name="Hegedus J.C."/>
            <person name="Henrissat B."/>
            <person name="Johnson J."/>
            <person name="Lipzen A."/>
            <person name="Ohm R."/>
            <person name="Nagy I."/>
            <person name="Pangilinan J."/>
            <person name="Yan J."/>
            <person name="Xiong Y."/>
            <person name="Grigoriev I.V."/>
            <person name="Hibbett D.S."/>
            <person name="Nagy L.G."/>
        </authorList>
    </citation>
    <scope>NUCLEOTIDE SEQUENCE [LARGE SCALE GENOMIC DNA]</scope>
    <source>
        <strain evidence="1 2">SZMC22713</strain>
    </source>
</reference>
<dbReference type="AlphaFoldDB" id="A0A4Y7Q630"/>
<evidence type="ECO:0000313" key="2">
    <source>
        <dbReference type="Proteomes" id="UP000294933"/>
    </source>
</evidence>
<accession>A0A4Y7Q630</accession>
<sequence>MTTVANHRETMPTKLALMRVSRQFNCIVGEFFSDFVYIPSEYSAVRLATLIAPQDECGNERRWGHRRLRMALKKVCPASGRSLKLTVRNVGAHRANINIRYIYLEDHDRYYTKDYAISVANILKSNCCSNLVGLIIAGSVSRIEYGLLTQSVIDAIPSGIKLLSWNAQASEGEFFPLLSRVCVSLERLRICPAKISPQWPVRWATEITFRKLTHFALLGGLPHGCDLQILREWQLPSLTHLTIGKSVMPNSPHFMPLFSSFQNLQYLQIHLGSPGSTQIPIEATFVDEPYPGAHPVVITCHDWSYNFPTAPMILGDILHIFDRKSFPRLKAVDLFGVRSCSAFPWWVTTSEEIENSLREVSQDLALPGVEIRTLS</sequence>
<proteinExistence type="predicted"/>
<dbReference type="VEuPathDB" id="FungiDB:BD410DRAFT_258163"/>
<gene>
    <name evidence="1" type="ORF">BD410DRAFT_258163</name>
</gene>
<name>A0A4Y7Q630_9AGAM</name>
<protein>
    <recommendedName>
        <fullName evidence="3">F-box domain-containing protein</fullName>
    </recommendedName>
</protein>
<evidence type="ECO:0008006" key="3">
    <source>
        <dbReference type="Google" id="ProtNLM"/>
    </source>
</evidence>
<organism evidence="1 2">
    <name type="scientific">Rickenella mellea</name>
    <dbReference type="NCBI Taxonomy" id="50990"/>
    <lineage>
        <taxon>Eukaryota</taxon>
        <taxon>Fungi</taxon>
        <taxon>Dikarya</taxon>
        <taxon>Basidiomycota</taxon>
        <taxon>Agaricomycotina</taxon>
        <taxon>Agaricomycetes</taxon>
        <taxon>Hymenochaetales</taxon>
        <taxon>Rickenellaceae</taxon>
        <taxon>Rickenella</taxon>
    </lineage>
</organism>
<keyword evidence="2" id="KW-1185">Reference proteome</keyword>
<evidence type="ECO:0000313" key="1">
    <source>
        <dbReference type="EMBL" id="TDL22349.1"/>
    </source>
</evidence>